<evidence type="ECO:0000313" key="4">
    <source>
        <dbReference type="Proteomes" id="UP000259030"/>
    </source>
</evidence>
<dbReference type="PANTHER" id="PTHR43265:SF1">
    <property type="entry name" value="ESTERASE ESTD"/>
    <property type="match status" value="1"/>
</dbReference>
<proteinExistence type="predicted"/>
<dbReference type="GO" id="GO:0052689">
    <property type="term" value="F:carboxylic ester hydrolase activity"/>
    <property type="evidence" value="ECO:0007669"/>
    <property type="project" value="TreeGrafter"/>
</dbReference>
<reference evidence="3 4" key="1">
    <citation type="submission" date="2017-05" db="EMBL/GenBank/DDBJ databases">
        <title>The complete genome sequence of Deinococcus ficus isolated from the rhizosphere of the Ficus religiosa L. in Taiwan.</title>
        <authorList>
            <person name="Wu K.-M."/>
            <person name="Liao T.-L."/>
            <person name="Liu Y.-M."/>
            <person name="Young C.-C."/>
            <person name="Tsai S.-F."/>
        </authorList>
    </citation>
    <scope>NUCLEOTIDE SEQUENCE [LARGE SCALE GENOMIC DNA]</scope>
    <source>
        <strain evidence="3 4">CC-FR2-10</strain>
    </source>
</reference>
<feature type="domain" description="Peptidase S9 prolyl oligopeptidase catalytic" evidence="2">
    <location>
        <begin position="55"/>
        <end position="239"/>
    </location>
</feature>
<evidence type="ECO:0000313" key="3">
    <source>
        <dbReference type="EMBL" id="ASN80841.1"/>
    </source>
</evidence>
<dbReference type="GO" id="GO:0004252">
    <property type="term" value="F:serine-type endopeptidase activity"/>
    <property type="evidence" value="ECO:0007669"/>
    <property type="project" value="InterPro"/>
</dbReference>
<protein>
    <submittedName>
        <fullName evidence="3">Alpha/beta hydrolase</fullName>
    </submittedName>
</protein>
<dbReference type="Pfam" id="PF00326">
    <property type="entry name" value="Peptidase_S9"/>
    <property type="match status" value="1"/>
</dbReference>
<organism evidence="3 4">
    <name type="scientific">Deinococcus ficus</name>
    <dbReference type="NCBI Taxonomy" id="317577"/>
    <lineage>
        <taxon>Bacteria</taxon>
        <taxon>Thermotogati</taxon>
        <taxon>Deinococcota</taxon>
        <taxon>Deinococci</taxon>
        <taxon>Deinococcales</taxon>
        <taxon>Deinococcaceae</taxon>
        <taxon>Deinococcus</taxon>
    </lineage>
</organism>
<dbReference type="KEGG" id="dfc:DFI_07335"/>
<dbReference type="PROSITE" id="PS00708">
    <property type="entry name" value="PRO_ENDOPEP_SER"/>
    <property type="match status" value="1"/>
</dbReference>
<dbReference type="STRING" id="317577.GCA_000419625_02452"/>
<dbReference type="InterPro" id="IPR001375">
    <property type="entry name" value="Peptidase_S9_cat"/>
</dbReference>
<keyword evidence="4" id="KW-1185">Reference proteome</keyword>
<dbReference type="GO" id="GO:0006508">
    <property type="term" value="P:proteolysis"/>
    <property type="evidence" value="ECO:0007669"/>
    <property type="project" value="InterPro"/>
</dbReference>
<dbReference type="AlphaFoldDB" id="A0A221SW55"/>
<dbReference type="SUPFAM" id="SSF53474">
    <property type="entry name" value="alpha/beta-Hydrolases"/>
    <property type="match status" value="1"/>
</dbReference>
<accession>A0A221SW55</accession>
<gene>
    <name evidence="3" type="ORF">DFI_07335</name>
</gene>
<dbReference type="Proteomes" id="UP000259030">
    <property type="component" value="Chromosome"/>
</dbReference>
<dbReference type="InterPro" id="IPR053145">
    <property type="entry name" value="AB_hydrolase_Est10"/>
</dbReference>
<dbReference type="InterPro" id="IPR002471">
    <property type="entry name" value="Pept_S9_AS"/>
</dbReference>
<dbReference type="EMBL" id="CP021081">
    <property type="protein sequence ID" value="ASN80841.1"/>
    <property type="molecule type" value="Genomic_DNA"/>
</dbReference>
<name>A0A221SW55_9DEIO</name>
<dbReference type="PANTHER" id="PTHR43265">
    <property type="entry name" value="ESTERASE ESTD"/>
    <property type="match status" value="1"/>
</dbReference>
<dbReference type="RefSeq" id="WP_027461603.1">
    <property type="nucleotide sequence ID" value="NZ_CP021081.1"/>
</dbReference>
<keyword evidence="1 3" id="KW-0378">Hydrolase</keyword>
<evidence type="ECO:0000256" key="1">
    <source>
        <dbReference type="ARBA" id="ARBA00022801"/>
    </source>
</evidence>
<evidence type="ECO:0000259" key="2">
    <source>
        <dbReference type="Pfam" id="PF00326"/>
    </source>
</evidence>
<dbReference type="Gene3D" id="3.40.50.1820">
    <property type="entry name" value="alpha/beta hydrolase"/>
    <property type="match status" value="1"/>
</dbReference>
<dbReference type="InterPro" id="IPR029058">
    <property type="entry name" value="AB_hydrolase_fold"/>
</dbReference>
<sequence length="247" mass="26731">MEAFAQFTVEGQRVYGMLHVPDGDAPAQGWPSVVMLHGFTGHRMEGHRNFVLLSRLLAARGVASLRFDFRGSGESQGDFSEMTVSREVQDVVAAFEYVRRQPGLDPQRVMLLGFSLGGLVAALSAGEVRPHRLALWAPALPDLWLPLLRGGAFPPTVTDYGGWPVGRAFLQEVVRLRPLDAAAAWGGPAHVFHGDADTVCPPAWGVRYAQALNCDATAIPGAGHTFDSLEHVETLHRVTARFLTGQG</sequence>